<name>A0A2P6SJ59_ROSCH</name>
<evidence type="ECO:0000313" key="2">
    <source>
        <dbReference type="EMBL" id="PRQ58693.1"/>
    </source>
</evidence>
<dbReference type="Proteomes" id="UP000238479">
    <property type="component" value="Chromosome 1"/>
</dbReference>
<gene>
    <name evidence="2" type="ORF">RchiOBHm_Chr1g0362101</name>
</gene>
<accession>A0A2P6SJ59</accession>
<protein>
    <submittedName>
        <fullName evidence="2">Uncharacterized protein</fullName>
    </submittedName>
</protein>
<feature type="region of interest" description="Disordered" evidence="1">
    <location>
        <begin position="23"/>
        <end position="87"/>
    </location>
</feature>
<proteinExistence type="predicted"/>
<reference evidence="2 3" key="1">
    <citation type="journal article" date="2018" name="Nat. Genet.">
        <title>The Rosa genome provides new insights in the design of modern roses.</title>
        <authorList>
            <person name="Bendahmane M."/>
        </authorList>
    </citation>
    <scope>NUCLEOTIDE SEQUENCE [LARGE SCALE GENOMIC DNA]</scope>
    <source>
        <strain evidence="3">cv. Old Blush</strain>
    </source>
</reference>
<comment type="caution">
    <text evidence="2">The sequence shown here is derived from an EMBL/GenBank/DDBJ whole genome shotgun (WGS) entry which is preliminary data.</text>
</comment>
<keyword evidence="3" id="KW-1185">Reference proteome</keyword>
<dbReference type="Gramene" id="PRQ58693">
    <property type="protein sequence ID" value="PRQ58693"/>
    <property type="gene ID" value="RchiOBHm_Chr1g0362101"/>
</dbReference>
<sequence length="87" mass="9730">MTREIFVMRLWKGKLVKHIGLESKNNPNLGLEPDDTPHQDLKTTGLKFGNNPDTGLRGNSGPRLDNMQVSAHISAKAQPYAPRHRTD</sequence>
<evidence type="ECO:0000313" key="3">
    <source>
        <dbReference type="Proteomes" id="UP000238479"/>
    </source>
</evidence>
<dbReference type="EMBL" id="PDCK01000039">
    <property type="protein sequence ID" value="PRQ58693.1"/>
    <property type="molecule type" value="Genomic_DNA"/>
</dbReference>
<dbReference type="AlphaFoldDB" id="A0A2P6SJ59"/>
<evidence type="ECO:0000256" key="1">
    <source>
        <dbReference type="SAM" id="MobiDB-lite"/>
    </source>
</evidence>
<organism evidence="2 3">
    <name type="scientific">Rosa chinensis</name>
    <name type="common">China rose</name>
    <dbReference type="NCBI Taxonomy" id="74649"/>
    <lineage>
        <taxon>Eukaryota</taxon>
        <taxon>Viridiplantae</taxon>
        <taxon>Streptophyta</taxon>
        <taxon>Embryophyta</taxon>
        <taxon>Tracheophyta</taxon>
        <taxon>Spermatophyta</taxon>
        <taxon>Magnoliopsida</taxon>
        <taxon>eudicotyledons</taxon>
        <taxon>Gunneridae</taxon>
        <taxon>Pentapetalae</taxon>
        <taxon>rosids</taxon>
        <taxon>fabids</taxon>
        <taxon>Rosales</taxon>
        <taxon>Rosaceae</taxon>
        <taxon>Rosoideae</taxon>
        <taxon>Rosoideae incertae sedis</taxon>
        <taxon>Rosa</taxon>
    </lineage>
</organism>